<feature type="transmembrane region" description="Helical" evidence="5">
    <location>
        <begin position="209"/>
        <end position="226"/>
    </location>
</feature>
<dbReference type="InterPro" id="IPR051533">
    <property type="entry name" value="WaaL-like"/>
</dbReference>
<dbReference type="InterPro" id="IPR007016">
    <property type="entry name" value="O-antigen_ligase-rel_domated"/>
</dbReference>
<evidence type="ECO:0000256" key="3">
    <source>
        <dbReference type="ARBA" id="ARBA00022989"/>
    </source>
</evidence>
<feature type="transmembrane region" description="Helical" evidence="5">
    <location>
        <begin position="60"/>
        <end position="79"/>
    </location>
</feature>
<dbReference type="Pfam" id="PF04932">
    <property type="entry name" value="Wzy_C"/>
    <property type="match status" value="1"/>
</dbReference>
<gene>
    <name evidence="7" type="ORF">ArsFIN_43790</name>
</gene>
<keyword evidence="7" id="KW-0614">Plasmid</keyword>
<keyword evidence="3 5" id="KW-1133">Transmembrane helix</keyword>
<evidence type="ECO:0000256" key="4">
    <source>
        <dbReference type="ARBA" id="ARBA00023136"/>
    </source>
</evidence>
<feature type="transmembrane region" description="Helical" evidence="5">
    <location>
        <begin position="164"/>
        <end position="180"/>
    </location>
</feature>
<feature type="domain" description="O-antigen ligase-related" evidence="6">
    <location>
        <begin position="190"/>
        <end position="339"/>
    </location>
</feature>
<geneLocation type="plasmid" evidence="8">
    <name>parsfin2</name>
</geneLocation>
<dbReference type="AlphaFoldDB" id="A0A4P7L744"/>
<keyword evidence="2 5" id="KW-0812">Transmembrane</keyword>
<reference evidence="7 8" key="1">
    <citation type="submission" date="2019-03" db="EMBL/GenBank/DDBJ databases">
        <title>Long-read sequencing reveals hyperdense prophage content in a complex bacterial symbiont genome.</title>
        <authorList>
            <person name="Frost C.L."/>
            <person name="Siozios S."/>
            <person name="Nadal-Jimenez P."/>
            <person name="Brockhurst M.A."/>
            <person name="King K.C."/>
            <person name="Darby A.C."/>
            <person name="Hurst G.D.D."/>
        </authorList>
    </citation>
    <scope>NUCLEOTIDE SEQUENCE [LARGE SCALE GENOMIC DNA]</scope>
    <source>
        <strain evidence="7 8">FIN</strain>
        <plasmid evidence="8">parsfin2</plasmid>
    </source>
</reference>
<evidence type="ECO:0000256" key="5">
    <source>
        <dbReference type="SAM" id="Phobius"/>
    </source>
</evidence>
<evidence type="ECO:0000259" key="6">
    <source>
        <dbReference type="Pfam" id="PF04932"/>
    </source>
</evidence>
<feature type="transmembrane region" description="Helical" evidence="5">
    <location>
        <begin position="233"/>
        <end position="251"/>
    </location>
</feature>
<dbReference type="KEGG" id="ans:ArsFIN_43790"/>
<feature type="transmembrane region" description="Helical" evidence="5">
    <location>
        <begin position="32"/>
        <end position="51"/>
    </location>
</feature>
<dbReference type="GO" id="GO:0016020">
    <property type="term" value="C:membrane"/>
    <property type="evidence" value="ECO:0007669"/>
    <property type="project" value="UniProtKB-SubCell"/>
</dbReference>
<accession>A0A4P7L744</accession>
<proteinExistence type="predicted"/>
<feature type="transmembrane region" description="Helical" evidence="5">
    <location>
        <begin position="111"/>
        <end position="131"/>
    </location>
</feature>
<sequence>MIFKLSICTFPFLLWSLMGGNKQEILGLNSDHIVTIYTFFSCLLLSGYTIIKNKYPIKKIHILSIFLLVIYFIINVTVYDVSATTLTISHAIYIVISLCFIVIFDKKPILLSYLIASGLIFVSSFLLIQLYHLGFGDWERLTFPVFSNNKWSYFPSGYESSSDPNILAFMLCISSIYILFTLPNKFIINFIFVLSVACSFLTLSRSSLLSFFISFLIVNMYSFFVLKKFQFRFFILFILSIFLSFIVIKTVPFKGIETITTKENIEIKNNNSQKILEMTLREKSNSDRIARLNNAVMQLSNLKSFFIGNGIGYSSSTKDPHNFYLSTIIDSGVFILTIIIMILIKPLLFLLKNGRSSNFVLGCMFITIYFLLISLFYWQVRVLYFSNILLFTFINMNSIKNDE</sequence>
<protein>
    <recommendedName>
        <fullName evidence="6">O-antigen ligase-related domain-containing protein</fullName>
    </recommendedName>
</protein>
<feature type="transmembrane region" description="Helical" evidence="5">
    <location>
        <begin position="85"/>
        <end position="104"/>
    </location>
</feature>
<comment type="subcellular location">
    <subcellularLocation>
        <location evidence="1">Membrane</location>
        <topology evidence="1">Multi-pass membrane protein</topology>
    </subcellularLocation>
</comment>
<dbReference type="PANTHER" id="PTHR37422">
    <property type="entry name" value="TEICHURONIC ACID BIOSYNTHESIS PROTEIN TUAE"/>
    <property type="match status" value="1"/>
</dbReference>
<feature type="transmembrane region" description="Helical" evidence="5">
    <location>
        <begin position="323"/>
        <end position="344"/>
    </location>
</feature>
<keyword evidence="4 5" id="KW-0472">Membrane</keyword>
<dbReference type="PANTHER" id="PTHR37422:SF13">
    <property type="entry name" value="LIPOPOLYSACCHARIDE BIOSYNTHESIS PROTEIN PA4999-RELATED"/>
    <property type="match status" value="1"/>
</dbReference>
<evidence type="ECO:0000313" key="8">
    <source>
        <dbReference type="Proteomes" id="UP000295134"/>
    </source>
</evidence>
<evidence type="ECO:0000313" key="7">
    <source>
        <dbReference type="EMBL" id="QBY45768.1"/>
    </source>
</evidence>
<dbReference type="Proteomes" id="UP000295134">
    <property type="component" value="Plasmid pArsFIN2"/>
</dbReference>
<evidence type="ECO:0000256" key="1">
    <source>
        <dbReference type="ARBA" id="ARBA00004141"/>
    </source>
</evidence>
<organism evidence="7 8">
    <name type="scientific">Arsenophonus nasoniae</name>
    <name type="common">son-killer infecting Nasonia vitripennis</name>
    <dbReference type="NCBI Taxonomy" id="638"/>
    <lineage>
        <taxon>Bacteria</taxon>
        <taxon>Pseudomonadati</taxon>
        <taxon>Pseudomonadota</taxon>
        <taxon>Gammaproteobacteria</taxon>
        <taxon>Enterobacterales</taxon>
        <taxon>Morganellaceae</taxon>
        <taxon>Arsenophonus</taxon>
    </lineage>
</organism>
<name>A0A4P7L744_9GAMM</name>
<evidence type="ECO:0000256" key="2">
    <source>
        <dbReference type="ARBA" id="ARBA00022692"/>
    </source>
</evidence>
<feature type="transmembrane region" description="Helical" evidence="5">
    <location>
        <begin position="356"/>
        <end position="376"/>
    </location>
</feature>
<dbReference type="EMBL" id="CP038614">
    <property type="protein sequence ID" value="QBY45768.1"/>
    <property type="molecule type" value="Genomic_DNA"/>
</dbReference>
<feature type="transmembrane region" description="Helical" evidence="5">
    <location>
        <begin position="187"/>
        <end position="203"/>
    </location>
</feature>